<dbReference type="AlphaFoldDB" id="A0A8J2XMU5"/>
<dbReference type="GO" id="GO:0015297">
    <property type="term" value="F:antiporter activity"/>
    <property type="evidence" value="ECO:0007669"/>
    <property type="project" value="InterPro"/>
</dbReference>
<dbReference type="Gene3D" id="1.20.1530.20">
    <property type="match status" value="1"/>
</dbReference>
<sequence length="416" mass="45911">MHDLYVYSSFLLSITIILIFTQLFGYLSVMLKQPRVIGEIFAGIFLGPTIVGYFFPTLSASIFQDTVRSHFFVLSNMALALYMFIIGLEIDFSIADKKTIKHAGILSLITTAIPFMLGVLFAIFSFSFLKGEHTHRFEFCIFVGATLSVTAFPVLARILEENDLLGTKLGTLALLSASMQDVLSWVFLSYATAMASGIDTGENFQKIIRIVLFTGGNIFIVRPVLRVLIRNGDSNNPGQLQKYLSLTLIFLFLNEFIADRLGLQATLGGFLSGLVLPRNKHLVEFIIIRIKDFLQVLLLPLFFALAGLNANMLVFDKLNFLIPAVILLLFAFTGKYIPTLFTMKALGYSFRESSAVGGLNNARGLMELVIAATGLTYGIISQELYSMLVLMAALTTLLAMPIYSLSKLSPPAIVHG</sequence>
<feature type="transmembrane region" description="Helical" evidence="7">
    <location>
        <begin position="207"/>
        <end position="228"/>
    </location>
</feature>
<gene>
    <name evidence="9" type="ORF">GCM10011511_00160</name>
</gene>
<keyword evidence="5" id="KW-0406">Ion transport</keyword>
<reference evidence="9" key="2">
    <citation type="submission" date="2020-09" db="EMBL/GenBank/DDBJ databases">
        <authorList>
            <person name="Sun Q."/>
            <person name="Zhou Y."/>
        </authorList>
    </citation>
    <scope>NUCLEOTIDE SEQUENCE</scope>
    <source>
        <strain evidence="9">CGMCC 1.15448</strain>
    </source>
</reference>
<comment type="subcellular location">
    <subcellularLocation>
        <location evidence="1">Membrane</location>
        <topology evidence="1">Multi-pass membrane protein</topology>
    </subcellularLocation>
</comment>
<dbReference type="PANTHER" id="PTHR32468:SF0">
    <property type="entry name" value="K(+)_H(+) ANTIPORTER 1"/>
    <property type="match status" value="1"/>
</dbReference>
<organism evidence="9 10">
    <name type="scientific">Puia dinghuensis</name>
    <dbReference type="NCBI Taxonomy" id="1792502"/>
    <lineage>
        <taxon>Bacteria</taxon>
        <taxon>Pseudomonadati</taxon>
        <taxon>Bacteroidota</taxon>
        <taxon>Chitinophagia</taxon>
        <taxon>Chitinophagales</taxon>
        <taxon>Chitinophagaceae</taxon>
        <taxon>Puia</taxon>
    </lineage>
</organism>
<evidence type="ECO:0000256" key="2">
    <source>
        <dbReference type="ARBA" id="ARBA00022448"/>
    </source>
</evidence>
<keyword evidence="10" id="KW-1185">Reference proteome</keyword>
<feature type="transmembrane region" description="Helical" evidence="7">
    <location>
        <begin position="171"/>
        <end position="195"/>
    </location>
</feature>
<feature type="transmembrane region" description="Helical" evidence="7">
    <location>
        <begin position="36"/>
        <end position="55"/>
    </location>
</feature>
<evidence type="ECO:0000313" key="9">
    <source>
        <dbReference type="EMBL" id="GGA81158.1"/>
    </source>
</evidence>
<dbReference type="Pfam" id="PF00999">
    <property type="entry name" value="Na_H_Exchanger"/>
    <property type="match status" value="1"/>
</dbReference>
<feature type="transmembrane region" description="Helical" evidence="7">
    <location>
        <begin position="141"/>
        <end position="159"/>
    </location>
</feature>
<feature type="transmembrane region" description="Helical" evidence="7">
    <location>
        <begin position="6"/>
        <end position="29"/>
    </location>
</feature>
<feature type="transmembrane region" description="Helical" evidence="7">
    <location>
        <begin position="320"/>
        <end position="341"/>
    </location>
</feature>
<dbReference type="InterPro" id="IPR050794">
    <property type="entry name" value="CPA2_transporter"/>
</dbReference>
<dbReference type="EMBL" id="BMJC01000001">
    <property type="protein sequence ID" value="GGA81158.1"/>
    <property type="molecule type" value="Genomic_DNA"/>
</dbReference>
<comment type="caution">
    <text evidence="9">The sequence shown here is derived from an EMBL/GenBank/DDBJ whole genome shotgun (WGS) entry which is preliminary data.</text>
</comment>
<dbReference type="GO" id="GO:0016020">
    <property type="term" value="C:membrane"/>
    <property type="evidence" value="ECO:0007669"/>
    <property type="project" value="UniProtKB-SubCell"/>
</dbReference>
<dbReference type="GO" id="GO:1902600">
    <property type="term" value="P:proton transmembrane transport"/>
    <property type="evidence" value="ECO:0007669"/>
    <property type="project" value="InterPro"/>
</dbReference>
<dbReference type="Proteomes" id="UP000607559">
    <property type="component" value="Unassembled WGS sequence"/>
</dbReference>
<name>A0A8J2XMU5_9BACT</name>
<feature type="domain" description="Cation/H+ exchanger transmembrane" evidence="8">
    <location>
        <begin position="23"/>
        <end position="398"/>
    </location>
</feature>
<feature type="transmembrane region" description="Helical" evidence="7">
    <location>
        <begin position="67"/>
        <end position="85"/>
    </location>
</feature>
<evidence type="ECO:0000256" key="6">
    <source>
        <dbReference type="ARBA" id="ARBA00023136"/>
    </source>
</evidence>
<dbReference type="InterPro" id="IPR038770">
    <property type="entry name" value="Na+/solute_symporter_sf"/>
</dbReference>
<evidence type="ECO:0000256" key="1">
    <source>
        <dbReference type="ARBA" id="ARBA00004141"/>
    </source>
</evidence>
<proteinExistence type="predicted"/>
<keyword evidence="2" id="KW-0813">Transport</keyword>
<evidence type="ECO:0000256" key="4">
    <source>
        <dbReference type="ARBA" id="ARBA00022989"/>
    </source>
</evidence>
<dbReference type="InterPro" id="IPR006153">
    <property type="entry name" value="Cation/H_exchanger_TM"/>
</dbReference>
<dbReference type="PANTHER" id="PTHR32468">
    <property type="entry name" value="CATION/H + ANTIPORTER"/>
    <property type="match status" value="1"/>
</dbReference>
<accession>A0A8J2XMU5</accession>
<evidence type="ECO:0000256" key="5">
    <source>
        <dbReference type="ARBA" id="ARBA00023065"/>
    </source>
</evidence>
<feature type="transmembrane region" description="Helical" evidence="7">
    <location>
        <begin position="293"/>
        <end position="314"/>
    </location>
</feature>
<evidence type="ECO:0000313" key="10">
    <source>
        <dbReference type="Proteomes" id="UP000607559"/>
    </source>
</evidence>
<keyword evidence="4 7" id="KW-1133">Transmembrane helix</keyword>
<protein>
    <recommendedName>
        <fullName evidence="8">Cation/H+ exchanger transmembrane domain-containing protein</fullName>
    </recommendedName>
</protein>
<dbReference type="RefSeq" id="WP_188927362.1">
    <property type="nucleotide sequence ID" value="NZ_BMJC01000001.1"/>
</dbReference>
<reference evidence="9" key="1">
    <citation type="journal article" date="2014" name="Int. J. Syst. Evol. Microbiol.">
        <title>Complete genome sequence of Corynebacterium casei LMG S-19264T (=DSM 44701T), isolated from a smear-ripened cheese.</title>
        <authorList>
            <consortium name="US DOE Joint Genome Institute (JGI-PGF)"/>
            <person name="Walter F."/>
            <person name="Albersmeier A."/>
            <person name="Kalinowski J."/>
            <person name="Ruckert C."/>
        </authorList>
    </citation>
    <scope>NUCLEOTIDE SEQUENCE</scope>
    <source>
        <strain evidence="9">CGMCC 1.15448</strain>
    </source>
</reference>
<evidence type="ECO:0000256" key="3">
    <source>
        <dbReference type="ARBA" id="ARBA00022692"/>
    </source>
</evidence>
<feature type="transmembrane region" description="Helical" evidence="7">
    <location>
        <begin position="105"/>
        <end position="129"/>
    </location>
</feature>
<keyword evidence="6 7" id="KW-0472">Membrane</keyword>
<evidence type="ECO:0000259" key="8">
    <source>
        <dbReference type="Pfam" id="PF00999"/>
    </source>
</evidence>
<feature type="transmembrane region" description="Helical" evidence="7">
    <location>
        <begin position="386"/>
        <end position="405"/>
    </location>
</feature>
<evidence type="ECO:0000256" key="7">
    <source>
        <dbReference type="SAM" id="Phobius"/>
    </source>
</evidence>
<keyword evidence="3 7" id="KW-0812">Transmembrane</keyword>